<dbReference type="EMBL" id="BJMN01000012">
    <property type="protein sequence ID" value="GEB56391.1"/>
    <property type="molecule type" value="Genomic_DNA"/>
</dbReference>
<feature type="transmembrane region" description="Helical" evidence="7">
    <location>
        <begin position="38"/>
        <end position="57"/>
    </location>
</feature>
<keyword evidence="11" id="KW-1185">Reference proteome</keyword>
<dbReference type="GO" id="GO:0005886">
    <property type="term" value="C:plasma membrane"/>
    <property type="evidence" value="ECO:0007669"/>
    <property type="project" value="UniProtKB-SubCell"/>
</dbReference>
<dbReference type="PANTHER" id="PTHR30572:SF4">
    <property type="entry name" value="ABC TRANSPORTER PERMEASE YTRF"/>
    <property type="match status" value="1"/>
</dbReference>
<evidence type="ECO:0000256" key="2">
    <source>
        <dbReference type="ARBA" id="ARBA00022475"/>
    </source>
</evidence>
<feature type="transmembrane region" description="Helical" evidence="7">
    <location>
        <begin position="383"/>
        <end position="403"/>
    </location>
</feature>
<evidence type="ECO:0000259" key="9">
    <source>
        <dbReference type="Pfam" id="PF12704"/>
    </source>
</evidence>
<dbReference type="GO" id="GO:0022857">
    <property type="term" value="F:transmembrane transporter activity"/>
    <property type="evidence" value="ECO:0007669"/>
    <property type="project" value="TreeGrafter"/>
</dbReference>
<evidence type="ECO:0000256" key="6">
    <source>
        <dbReference type="ARBA" id="ARBA00038076"/>
    </source>
</evidence>
<dbReference type="AlphaFoldDB" id="A0A4Y3RF14"/>
<organism evidence="10 11">
    <name type="scientific">Streptomyces gardneri</name>
    <dbReference type="NCBI Taxonomy" id="66892"/>
    <lineage>
        <taxon>Bacteria</taxon>
        <taxon>Bacillati</taxon>
        <taxon>Actinomycetota</taxon>
        <taxon>Actinomycetes</taxon>
        <taxon>Kitasatosporales</taxon>
        <taxon>Streptomycetaceae</taxon>
        <taxon>Streptomyces</taxon>
    </lineage>
</organism>
<proteinExistence type="inferred from homology"/>
<dbReference type="Proteomes" id="UP000315226">
    <property type="component" value="Unassembled WGS sequence"/>
</dbReference>
<comment type="caution">
    <text evidence="10">The sequence shown here is derived from an EMBL/GenBank/DDBJ whole genome shotgun (WGS) entry which is preliminary data.</text>
</comment>
<keyword evidence="3 7" id="KW-0812">Transmembrane</keyword>
<feature type="domain" description="MacB-like periplasmic core" evidence="9">
    <location>
        <begin position="37"/>
        <end position="234"/>
    </location>
</feature>
<reference evidence="10 11" key="1">
    <citation type="submission" date="2019-06" db="EMBL/GenBank/DDBJ databases">
        <title>Whole genome shotgun sequence of Streptomyces gardneri NBRC 12865.</title>
        <authorList>
            <person name="Hosoyama A."/>
            <person name="Uohara A."/>
            <person name="Ohji S."/>
            <person name="Ichikawa N."/>
        </authorList>
    </citation>
    <scope>NUCLEOTIDE SEQUENCE [LARGE SCALE GENOMIC DNA]</scope>
    <source>
        <strain evidence="10 11">NBRC 12865</strain>
    </source>
</reference>
<dbReference type="RefSeq" id="WP_167534054.1">
    <property type="nucleotide sequence ID" value="NZ_BJMN01000012.1"/>
</dbReference>
<keyword evidence="4 7" id="KW-1133">Transmembrane helix</keyword>
<comment type="similarity">
    <text evidence="6">Belongs to the ABC-4 integral membrane protein family.</text>
</comment>
<evidence type="ECO:0000256" key="3">
    <source>
        <dbReference type="ARBA" id="ARBA00022692"/>
    </source>
</evidence>
<dbReference type="PANTHER" id="PTHR30572">
    <property type="entry name" value="MEMBRANE COMPONENT OF TRANSPORTER-RELATED"/>
    <property type="match status" value="1"/>
</dbReference>
<evidence type="ECO:0000259" key="8">
    <source>
        <dbReference type="Pfam" id="PF02687"/>
    </source>
</evidence>
<protein>
    <submittedName>
        <fullName evidence="10">ABC transporter permease</fullName>
    </submittedName>
</protein>
<keyword evidence="2" id="KW-1003">Cell membrane</keyword>
<gene>
    <name evidence="10" type="ORF">SGA01_19960</name>
</gene>
<name>A0A4Y3RF14_9ACTN</name>
<dbReference type="InterPro" id="IPR050250">
    <property type="entry name" value="Macrolide_Exporter_MacB"/>
</dbReference>
<dbReference type="Pfam" id="PF02687">
    <property type="entry name" value="FtsX"/>
    <property type="match status" value="1"/>
</dbReference>
<feature type="domain" description="ABC3 transporter permease C-terminal" evidence="8">
    <location>
        <begin position="297"/>
        <end position="410"/>
    </location>
</feature>
<comment type="subcellular location">
    <subcellularLocation>
        <location evidence="1">Cell membrane</location>
        <topology evidence="1">Multi-pass membrane protein</topology>
    </subcellularLocation>
</comment>
<dbReference type="InterPro" id="IPR003838">
    <property type="entry name" value="ABC3_permease_C"/>
</dbReference>
<evidence type="ECO:0000256" key="1">
    <source>
        <dbReference type="ARBA" id="ARBA00004651"/>
    </source>
</evidence>
<evidence type="ECO:0000256" key="7">
    <source>
        <dbReference type="SAM" id="Phobius"/>
    </source>
</evidence>
<evidence type="ECO:0000256" key="4">
    <source>
        <dbReference type="ARBA" id="ARBA00022989"/>
    </source>
</evidence>
<feature type="transmembrane region" description="Helical" evidence="7">
    <location>
        <begin position="348"/>
        <end position="371"/>
    </location>
</feature>
<evidence type="ECO:0000313" key="10">
    <source>
        <dbReference type="EMBL" id="GEB56391.1"/>
    </source>
</evidence>
<keyword evidence="5 7" id="KW-0472">Membrane</keyword>
<feature type="transmembrane region" description="Helical" evidence="7">
    <location>
        <begin position="294"/>
        <end position="319"/>
    </location>
</feature>
<dbReference type="InterPro" id="IPR025857">
    <property type="entry name" value="MacB_PCD"/>
</dbReference>
<sequence>MTRTKDEDRGLPPFSRLRLRDGLGEAIAGLVQRPGRSVLTMLGTVLGVGAFVAVLGLTSSATQQIGNAFTALTATTVTVQDRTPTDPSTTPVLSFPPDADERVQRLNGVAAAGVWWQLPLRSPSVGTRPAPPGESARARSVRLFAASPGALQAARPVVAAGTLYNQFHRGRAEQVCVLGAGAARLLGISRVDNQPVVFINSTPYSVVGIVSDVERLPDLLLGVMIPESTALRAYGPPRDSPARMLIGTDVGAARLIAHQAPLALRPDRPELLTAVPPPDPHGLRDEIDTSLSGLFLVLAGICLVIGAVGIANTTLVAVLERRGEIGLRRALGAGPRHIAAQFLTESTVLGTLGGLAGTAIGIGVVAVVALAQEWTAVINPYTVVVAPAVGSLTGLLAGLYPALRAARVEPLEALRT</sequence>
<evidence type="ECO:0000256" key="5">
    <source>
        <dbReference type="ARBA" id="ARBA00023136"/>
    </source>
</evidence>
<dbReference type="Pfam" id="PF12704">
    <property type="entry name" value="MacB_PCD"/>
    <property type="match status" value="1"/>
</dbReference>
<accession>A0A4Y3RF14</accession>
<evidence type="ECO:0000313" key="11">
    <source>
        <dbReference type="Proteomes" id="UP000315226"/>
    </source>
</evidence>